<dbReference type="Proteomes" id="UP000194127">
    <property type="component" value="Unassembled WGS sequence"/>
</dbReference>
<accession>A0A1X6NHW7</accession>
<gene>
    <name evidence="2" type="ORF">POSPLADRAFT_1127780</name>
</gene>
<dbReference type="RefSeq" id="XP_024345003.1">
    <property type="nucleotide sequence ID" value="XM_024483664.1"/>
</dbReference>
<reference evidence="2 3" key="1">
    <citation type="submission" date="2017-04" db="EMBL/GenBank/DDBJ databases">
        <title>Genome Sequence of the Model Brown-Rot Fungus Postia placenta SB12.</title>
        <authorList>
            <consortium name="DOE Joint Genome Institute"/>
            <person name="Gaskell J."/>
            <person name="Kersten P."/>
            <person name="Larrondo L.F."/>
            <person name="Canessa P."/>
            <person name="Martinez D."/>
            <person name="Hibbett D."/>
            <person name="Schmoll M."/>
            <person name="Kubicek C.P."/>
            <person name="Martinez A.T."/>
            <person name="Yadav J."/>
            <person name="Master E."/>
            <person name="Magnuson J.K."/>
            <person name="James T."/>
            <person name="Yaver D."/>
            <person name="Berka R."/>
            <person name="Labutti K."/>
            <person name="Lipzen A."/>
            <person name="Aerts A."/>
            <person name="Barry K."/>
            <person name="Henrissat B."/>
            <person name="Blanchette R."/>
            <person name="Grigoriev I."/>
            <person name="Cullen D."/>
        </authorList>
    </citation>
    <scope>NUCLEOTIDE SEQUENCE [LARGE SCALE GENOMIC DNA]</scope>
    <source>
        <strain evidence="2 3">MAD-698-R-SB12</strain>
    </source>
</reference>
<name>A0A1X6NHW7_9APHY</name>
<proteinExistence type="predicted"/>
<evidence type="ECO:0000313" key="3">
    <source>
        <dbReference type="Proteomes" id="UP000194127"/>
    </source>
</evidence>
<feature type="transmembrane region" description="Helical" evidence="1">
    <location>
        <begin position="61"/>
        <end position="78"/>
    </location>
</feature>
<keyword evidence="1" id="KW-0812">Transmembrane</keyword>
<protein>
    <submittedName>
        <fullName evidence="2">Uncharacterized protein</fullName>
    </submittedName>
</protein>
<dbReference type="GeneID" id="36328613"/>
<sequence>SNTTVHVSGMYGRCEEMINTLDPINARSGTPVLAYGRGTFGDSTVLKRSTHQDYQDCGNESSQFMWNILLVAATWYYLSRTSSVAEQLVRGVWAARPGLTTVLFCDGILYFVMMSISISHFLTCIREAAEYPIRGFSSQSLSFIDSQGNSGPRPWLSSLEFADIASASGGDNDAYALFDLEDDMDPRAEDNAIEESNDGIELEEFATAIHVVDKCMS</sequence>
<dbReference type="OrthoDB" id="10271032at2759"/>
<dbReference type="AlphaFoldDB" id="A0A1X6NHW7"/>
<organism evidence="2 3">
    <name type="scientific">Postia placenta MAD-698-R-SB12</name>
    <dbReference type="NCBI Taxonomy" id="670580"/>
    <lineage>
        <taxon>Eukaryota</taxon>
        <taxon>Fungi</taxon>
        <taxon>Dikarya</taxon>
        <taxon>Basidiomycota</taxon>
        <taxon>Agaricomycotina</taxon>
        <taxon>Agaricomycetes</taxon>
        <taxon>Polyporales</taxon>
        <taxon>Adustoporiaceae</taxon>
        <taxon>Rhodonia</taxon>
    </lineage>
</organism>
<feature type="non-terminal residue" evidence="2">
    <location>
        <position position="1"/>
    </location>
</feature>
<keyword evidence="3" id="KW-1185">Reference proteome</keyword>
<keyword evidence="1" id="KW-0472">Membrane</keyword>
<evidence type="ECO:0000313" key="2">
    <source>
        <dbReference type="EMBL" id="OSX68209.1"/>
    </source>
</evidence>
<feature type="transmembrane region" description="Helical" evidence="1">
    <location>
        <begin position="99"/>
        <end position="122"/>
    </location>
</feature>
<evidence type="ECO:0000256" key="1">
    <source>
        <dbReference type="SAM" id="Phobius"/>
    </source>
</evidence>
<dbReference type="EMBL" id="KZ110591">
    <property type="protein sequence ID" value="OSX68209.1"/>
    <property type="molecule type" value="Genomic_DNA"/>
</dbReference>
<keyword evidence="1" id="KW-1133">Transmembrane helix</keyword>